<dbReference type="STRING" id="131112.SAMN04489737_1198"/>
<dbReference type="InterPro" id="IPR036388">
    <property type="entry name" value="WH-like_DNA-bd_sf"/>
</dbReference>
<dbReference type="Pfam" id="PF00392">
    <property type="entry name" value="GntR"/>
    <property type="match status" value="1"/>
</dbReference>
<feature type="domain" description="HTH gntR-type" evidence="4">
    <location>
        <begin position="17"/>
        <end position="85"/>
    </location>
</feature>
<evidence type="ECO:0000259" key="4">
    <source>
        <dbReference type="PROSITE" id="PS50949"/>
    </source>
</evidence>
<dbReference type="CDD" id="cd07377">
    <property type="entry name" value="WHTH_GntR"/>
    <property type="match status" value="1"/>
</dbReference>
<dbReference type="InterPro" id="IPR000524">
    <property type="entry name" value="Tscrpt_reg_HTH_GntR"/>
</dbReference>
<name>A0A1H2LHM6_9ACTO</name>
<dbReference type="GeneID" id="65344933"/>
<evidence type="ECO:0000313" key="5">
    <source>
        <dbReference type="EMBL" id="SDU80419.1"/>
    </source>
</evidence>
<proteinExistence type="predicted"/>
<dbReference type="Gene3D" id="1.10.10.10">
    <property type="entry name" value="Winged helix-like DNA-binding domain superfamily/Winged helix DNA-binding domain"/>
    <property type="match status" value="1"/>
</dbReference>
<evidence type="ECO:0000256" key="1">
    <source>
        <dbReference type="ARBA" id="ARBA00023015"/>
    </source>
</evidence>
<protein>
    <submittedName>
        <fullName evidence="5">DNA-binding transcriptional regulator YhcF, GntR family</fullName>
    </submittedName>
</protein>
<dbReference type="OrthoDB" id="4307011at2"/>
<dbReference type="SUPFAM" id="SSF46785">
    <property type="entry name" value="Winged helix' DNA-binding domain"/>
    <property type="match status" value="1"/>
</dbReference>
<gene>
    <name evidence="5" type="ORF">SAMN04489737_1198</name>
</gene>
<evidence type="ECO:0000256" key="3">
    <source>
        <dbReference type="ARBA" id="ARBA00023163"/>
    </source>
</evidence>
<dbReference type="Proteomes" id="UP000214355">
    <property type="component" value="Chromosome I"/>
</dbReference>
<evidence type="ECO:0000256" key="2">
    <source>
        <dbReference type="ARBA" id="ARBA00023125"/>
    </source>
</evidence>
<keyword evidence="6" id="KW-1185">Reference proteome</keyword>
<reference evidence="6" key="1">
    <citation type="submission" date="2016-10" db="EMBL/GenBank/DDBJ databases">
        <authorList>
            <person name="Varghese N."/>
            <person name="Submissions S."/>
        </authorList>
    </citation>
    <scope>NUCLEOTIDE SEQUENCE [LARGE SCALE GENOMIC DNA]</scope>
    <source>
        <strain evidence="6">DSM 10002</strain>
    </source>
</reference>
<dbReference type="PROSITE" id="PS50949">
    <property type="entry name" value="HTH_GNTR"/>
    <property type="match status" value="1"/>
</dbReference>
<dbReference type="InterPro" id="IPR036390">
    <property type="entry name" value="WH_DNA-bd_sf"/>
</dbReference>
<organism evidence="5 6">
    <name type="scientific">Arcanobacterium phocae</name>
    <dbReference type="NCBI Taxonomy" id="131112"/>
    <lineage>
        <taxon>Bacteria</taxon>
        <taxon>Bacillati</taxon>
        <taxon>Actinomycetota</taxon>
        <taxon>Actinomycetes</taxon>
        <taxon>Actinomycetales</taxon>
        <taxon>Actinomycetaceae</taxon>
        <taxon>Arcanobacterium</taxon>
    </lineage>
</organism>
<accession>A0A1H2LHM6</accession>
<dbReference type="GO" id="GO:0003700">
    <property type="term" value="F:DNA-binding transcription factor activity"/>
    <property type="evidence" value="ECO:0007669"/>
    <property type="project" value="InterPro"/>
</dbReference>
<evidence type="ECO:0000313" key="6">
    <source>
        <dbReference type="Proteomes" id="UP000214355"/>
    </source>
</evidence>
<dbReference type="PANTHER" id="PTHR38445:SF7">
    <property type="entry name" value="GNTR-FAMILY TRANSCRIPTIONAL REGULATOR"/>
    <property type="match status" value="1"/>
</dbReference>
<dbReference type="RefSeq" id="WP_091281031.1">
    <property type="nucleotide sequence ID" value="NZ_JABAPH010000019.1"/>
</dbReference>
<dbReference type="SMART" id="SM00345">
    <property type="entry name" value="HTH_GNTR"/>
    <property type="match status" value="1"/>
</dbReference>
<dbReference type="EMBL" id="LT629804">
    <property type="protein sequence ID" value="SDU80419.1"/>
    <property type="molecule type" value="Genomic_DNA"/>
</dbReference>
<sequence>MESEPHIIVIDNSQNALPPYKQIRSQVASMIVAGHLSSGHVLPTIRDLARDLRLAPGTITRAYKELEAEGLVVMAGRRGTMVAETIPENIRVPDEIDQKARDIIEVAKELDFPIERLAAHLRLLARQT</sequence>
<dbReference type="GO" id="GO:0003677">
    <property type="term" value="F:DNA binding"/>
    <property type="evidence" value="ECO:0007669"/>
    <property type="project" value="UniProtKB-KW"/>
</dbReference>
<keyword evidence="3" id="KW-0804">Transcription</keyword>
<keyword evidence="2 5" id="KW-0238">DNA-binding</keyword>
<dbReference type="PANTHER" id="PTHR38445">
    <property type="entry name" value="HTH-TYPE TRANSCRIPTIONAL REPRESSOR YTRA"/>
    <property type="match status" value="1"/>
</dbReference>
<dbReference type="AlphaFoldDB" id="A0A1H2LHM6"/>
<keyword evidence="1" id="KW-0805">Transcription regulation</keyword>